<gene>
    <name evidence="1" type="ORF">LVP1_g013</name>
</gene>
<dbReference type="NCBIfam" id="TIGR01603">
    <property type="entry name" value="maj_tail_phi13"/>
    <property type="match status" value="1"/>
</dbReference>
<dbReference type="InterPro" id="IPR006724">
    <property type="entry name" value="Phage_TTP"/>
</dbReference>
<protein>
    <submittedName>
        <fullName evidence="1">Major tail protein</fullName>
    </submittedName>
</protein>
<name>A0A1S5RCQ0_9CAUD</name>
<organism evidence="1 2">
    <name type="scientific">Lactobacillus phage P1</name>
    <dbReference type="NCBI Taxonomy" id="1846168"/>
    <lineage>
        <taxon>Viruses</taxon>
        <taxon>Duplodnaviria</taxon>
        <taxon>Heunggongvirae</taxon>
        <taxon>Uroviricota</taxon>
        <taxon>Caudoviricetes</taxon>
        <taxon>Tybeckvirinae</taxon>
        <taxon>Maenadvirus</taxon>
        <taxon>Maenadvirus P1</taxon>
    </lineage>
</organism>
<evidence type="ECO:0000313" key="2">
    <source>
        <dbReference type="Proteomes" id="UP000222183"/>
    </source>
</evidence>
<dbReference type="Proteomes" id="UP000222183">
    <property type="component" value="Segment"/>
</dbReference>
<accession>A0A1S5RCQ0</accession>
<dbReference type="Pfam" id="PF04630">
    <property type="entry name" value="Phage_TTP_1"/>
    <property type="match status" value="1"/>
</dbReference>
<keyword evidence="2" id="KW-1185">Reference proteome</keyword>
<dbReference type="EMBL" id="KX223815">
    <property type="protein sequence ID" value="ANO57942.1"/>
    <property type="molecule type" value="Genomic_DNA"/>
</dbReference>
<dbReference type="InterPro" id="IPR006490">
    <property type="entry name" value="Maj_tail_phi13"/>
</dbReference>
<reference evidence="1 2" key="1">
    <citation type="journal article" date="2016" name="J. Dairy Sci.">
        <title>Characterization and adsorption of Lactobacillus virulent phage P1.</title>
        <authorList>
            <person name="Chen X."/>
            <person name="Xi Y."/>
            <person name="Zhang H."/>
            <person name="Wang Z."/>
            <person name="Fan M."/>
            <person name="Liu Y."/>
            <person name="Wu W."/>
        </authorList>
    </citation>
    <scope>NUCLEOTIDE SEQUENCE [LARGE SCALE GENOMIC DNA]</scope>
</reference>
<evidence type="ECO:0000313" key="1">
    <source>
        <dbReference type="EMBL" id="ANO57942.1"/>
    </source>
</evidence>
<proteinExistence type="predicted"/>
<sequence>MAKTKGIDSARLAIFQTDKEQVNTTNTAIGTTGVYTLDSTTAQGMTVGNITGLTPTMTKIYGSDMVVETSGKGVGSVQATVGANDIPEDIIDAITGVDNEKGFSVVTSDTRAPYSVIEFITHGRLNNKLHFALLKGTFGLEEHNMQTNTESEQLAPDSLTFTGVNRQSDKAAYAKGDEAKDTFKIEDWTNFVFPGNAVASSGSHA</sequence>